<dbReference type="GO" id="GO:0052905">
    <property type="term" value="F:tRNA (guanosine(9)-N1)-methyltransferase activity"/>
    <property type="evidence" value="ECO:0007669"/>
    <property type="project" value="UniProtKB-EC"/>
</dbReference>
<dbReference type="Proteomes" id="UP001293254">
    <property type="component" value="Unassembled WGS sequence"/>
</dbReference>
<evidence type="ECO:0000256" key="2">
    <source>
        <dbReference type="ARBA" id="ARBA00022603"/>
    </source>
</evidence>
<dbReference type="PANTHER" id="PTHR13563">
    <property type="entry name" value="TRNA (GUANINE-9-) METHYLTRANSFERASE"/>
    <property type="match status" value="1"/>
</dbReference>
<feature type="region of interest" description="Disordered" evidence="6">
    <location>
        <begin position="344"/>
        <end position="392"/>
    </location>
</feature>
<gene>
    <name evidence="8" type="ORF">Salat_0282300</name>
</gene>
<evidence type="ECO:0000256" key="5">
    <source>
        <dbReference type="ARBA" id="ARBA00048434"/>
    </source>
</evidence>
<reference evidence="8" key="1">
    <citation type="submission" date="2020-06" db="EMBL/GenBank/DDBJ databases">
        <authorList>
            <person name="Li T."/>
            <person name="Hu X."/>
            <person name="Zhang T."/>
            <person name="Song X."/>
            <person name="Zhang H."/>
            <person name="Dai N."/>
            <person name="Sheng W."/>
            <person name="Hou X."/>
            <person name="Wei L."/>
        </authorList>
    </citation>
    <scope>NUCLEOTIDE SEQUENCE</scope>
    <source>
        <strain evidence="8">3651</strain>
        <tissue evidence="8">Leaf</tissue>
    </source>
</reference>
<organism evidence="8 9">
    <name type="scientific">Sesamum alatum</name>
    <dbReference type="NCBI Taxonomy" id="300844"/>
    <lineage>
        <taxon>Eukaryota</taxon>
        <taxon>Viridiplantae</taxon>
        <taxon>Streptophyta</taxon>
        <taxon>Embryophyta</taxon>
        <taxon>Tracheophyta</taxon>
        <taxon>Spermatophyta</taxon>
        <taxon>Magnoliopsida</taxon>
        <taxon>eudicotyledons</taxon>
        <taxon>Gunneridae</taxon>
        <taxon>Pentapetalae</taxon>
        <taxon>asterids</taxon>
        <taxon>lamiids</taxon>
        <taxon>Lamiales</taxon>
        <taxon>Pedaliaceae</taxon>
        <taxon>Sesamum</taxon>
    </lineage>
</organism>
<name>A0AAE2CZ75_9LAMI</name>
<dbReference type="AlphaFoldDB" id="A0AAE2CZ75"/>
<feature type="compositionally biased region" description="Polar residues" evidence="6">
    <location>
        <begin position="65"/>
        <end position="80"/>
    </location>
</feature>
<dbReference type="PANTHER" id="PTHR13563:SF13">
    <property type="entry name" value="TRNA METHYLTRANSFERASE 10 HOMOLOG A"/>
    <property type="match status" value="1"/>
</dbReference>
<evidence type="ECO:0000313" key="8">
    <source>
        <dbReference type="EMBL" id="KAK4439474.1"/>
    </source>
</evidence>
<dbReference type="InterPro" id="IPR028564">
    <property type="entry name" value="MT_TRM10-typ"/>
</dbReference>
<comment type="catalytic activity">
    <reaction evidence="5">
        <text>guanosine(9) in tRNA + S-adenosyl-L-methionine = N(1)-methylguanosine(9) in tRNA + S-adenosyl-L-homocysteine + H(+)</text>
        <dbReference type="Rhea" id="RHEA:43156"/>
        <dbReference type="Rhea" id="RHEA-COMP:10367"/>
        <dbReference type="Rhea" id="RHEA-COMP:10368"/>
        <dbReference type="ChEBI" id="CHEBI:15378"/>
        <dbReference type="ChEBI" id="CHEBI:57856"/>
        <dbReference type="ChEBI" id="CHEBI:59789"/>
        <dbReference type="ChEBI" id="CHEBI:73542"/>
        <dbReference type="ChEBI" id="CHEBI:74269"/>
        <dbReference type="EC" id="2.1.1.221"/>
    </reaction>
</comment>
<accession>A0AAE2CZ75</accession>
<feature type="compositionally biased region" description="Acidic residues" evidence="6">
    <location>
        <begin position="350"/>
        <end position="366"/>
    </location>
</feature>
<evidence type="ECO:0000313" key="9">
    <source>
        <dbReference type="Proteomes" id="UP001293254"/>
    </source>
</evidence>
<reference evidence="8" key="2">
    <citation type="journal article" date="2024" name="Plant">
        <title>Genomic evolution and insights into agronomic trait innovations of Sesamum species.</title>
        <authorList>
            <person name="Miao H."/>
            <person name="Wang L."/>
            <person name="Qu L."/>
            <person name="Liu H."/>
            <person name="Sun Y."/>
            <person name="Le M."/>
            <person name="Wang Q."/>
            <person name="Wei S."/>
            <person name="Zheng Y."/>
            <person name="Lin W."/>
            <person name="Duan Y."/>
            <person name="Cao H."/>
            <person name="Xiong S."/>
            <person name="Wang X."/>
            <person name="Wei L."/>
            <person name="Li C."/>
            <person name="Ma Q."/>
            <person name="Ju M."/>
            <person name="Zhao R."/>
            <person name="Li G."/>
            <person name="Mu C."/>
            <person name="Tian Q."/>
            <person name="Mei H."/>
            <person name="Zhang T."/>
            <person name="Gao T."/>
            <person name="Zhang H."/>
        </authorList>
    </citation>
    <scope>NUCLEOTIDE SEQUENCE</scope>
    <source>
        <strain evidence="8">3651</strain>
    </source>
</reference>
<dbReference type="GO" id="GO:0000049">
    <property type="term" value="F:tRNA binding"/>
    <property type="evidence" value="ECO:0007669"/>
    <property type="project" value="TreeGrafter"/>
</dbReference>
<dbReference type="CDD" id="cd18089">
    <property type="entry name" value="SPOUT_Trm10-like"/>
    <property type="match status" value="1"/>
</dbReference>
<evidence type="ECO:0000256" key="3">
    <source>
        <dbReference type="ARBA" id="ARBA00022679"/>
    </source>
</evidence>
<protein>
    <recommendedName>
        <fullName evidence="1">tRNA (guanine(9)-N(1))-methyltransferase</fullName>
        <ecNumber evidence="1">2.1.1.221</ecNumber>
    </recommendedName>
</protein>
<feature type="compositionally biased region" description="Basic and acidic residues" evidence="6">
    <location>
        <begin position="89"/>
        <end position="115"/>
    </location>
</feature>
<evidence type="ECO:0000259" key="7">
    <source>
        <dbReference type="PROSITE" id="PS51675"/>
    </source>
</evidence>
<keyword evidence="3" id="KW-0808">Transferase</keyword>
<feature type="domain" description="SAM-dependent MTase TRM10-type" evidence="7">
    <location>
        <begin position="154"/>
        <end position="344"/>
    </location>
</feature>
<evidence type="ECO:0000256" key="6">
    <source>
        <dbReference type="SAM" id="MobiDB-lite"/>
    </source>
</evidence>
<dbReference type="GO" id="GO:0002939">
    <property type="term" value="P:tRNA N1-guanine methylation"/>
    <property type="evidence" value="ECO:0007669"/>
    <property type="project" value="TreeGrafter"/>
</dbReference>
<feature type="compositionally biased region" description="Basic and acidic residues" evidence="6">
    <location>
        <begin position="383"/>
        <end position="392"/>
    </location>
</feature>
<dbReference type="InterPro" id="IPR007356">
    <property type="entry name" value="tRNA_m1G_MeTrfase_euk"/>
</dbReference>
<evidence type="ECO:0000256" key="4">
    <source>
        <dbReference type="ARBA" id="ARBA00022691"/>
    </source>
</evidence>
<dbReference type="Gene3D" id="3.40.1280.30">
    <property type="match status" value="1"/>
</dbReference>
<proteinExistence type="predicted"/>
<dbReference type="GO" id="GO:0005634">
    <property type="term" value="C:nucleus"/>
    <property type="evidence" value="ECO:0007669"/>
    <property type="project" value="TreeGrafter"/>
</dbReference>
<comment type="caution">
    <text evidence="8">The sequence shown here is derived from an EMBL/GenBank/DDBJ whole genome shotgun (WGS) entry which is preliminary data.</text>
</comment>
<sequence length="410" mass="47641">MICWCRTPVSSFGVILCENWKRFLRRRFSLQRRVKLSLPAAHLIVQTLITRTNSLQFETAMESLQNDENAPAATQTMSKNAQKRLRKQQRYEAKKAEKKAQMKEHKKREVERKRKEWEEKLASVGEEEREKLIEGRKELRKERMEKRTEERGKKIERLQEARINGQNIVIDLEFSHLMNTNELHSLVQQIMYCYAINGRCASPAHLWLTGCQGEMQNQLLRIPGYDKWVIEKEDGSYIEAFQDQKEKLVYLTADSENILDELDPKAVYIIGGLVDRNRWKGITMKKAKEQGIKTAKLPIGAYLKMSSSQVLTVNHVVEILLKFLETKDWKDSFFQVIPQRKRCEAGSEENKEEVESEGSFEEGDEIMPERQEGAEADNGNDEDGQKIGKLEDGDCVRIDDQKAKRQCVEA</sequence>
<dbReference type="PROSITE" id="PS51675">
    <property type="entry name" value="SAM_MT_TRM10"/>
    <property type="match status" value="1"/>
</dbReference>
<feature type="region of interest" description="Disordered" evidence="6">
    <location>
        <begin position="65"/>
        <end position="115"/>
    </location>
</feature>
<dbReference type="InterPro" id="IPR038459">
    <property type="entry name" value="MT_TRM10-typ_sf"/>
</dbReference>
<keyword evidence="4" id="KW-0949">S-adenosyl-L-methionine</keyword>
<evidence type="ECO:0000256" key="1">
    <source>
        <dbReference type="ARBA" id="ARBA00012797"/>
    </source>
</evidence>
<dbReference type="FunFam" id="3.40.1280.30:FF:000001">
    <property type="entry name" value="tRNA methyltransferase 10 homolog A"/>
    <property type="match status" value="1"/>
</dbReference>
<keyword evidence="2 8" id="KW-0489">Methyltransferase</keyword>
<dbReference type="EMBL" id="JACGWO010000001">
    <property type="protein sequence ID" value="KAK4439474.1"/>
    <property type="molecule type" value="Genomic_DNA"/>
</dbReference>
<dbReference type="EC" id="2.1.1.221" evidence="1"/>
<keyword evidence="9" id="KW-1185">Reference proteome</keyword>